<feature type="transmembrane region" description="Helical" evidence="7">
    <location>
        <begin position="54"/>
        <end position="75"/>
    </location>
</feature>
<evidence type="ECO:0000256" key="4">
    <source>
        <dbReference type="ARBA" id="ARBA00022692"/>
    </source>
</evidence>
<feature type="transmembrane region" description="Helical" evidence="7">
    <location>
        <begin position="12"/>
        <end position="34"/>
    </location>
</feature>
<dbReference type="InterPro" id="IPR032816">
    <property type="entry name" value="VTT_dom"/>
</dbReference>
<feature type="transmembrane region" description="Helical" evidence="7">
    <location>
        <begin position="139"/>
        <end position="161"/>
    </location>
</feature>
<evidence type="ECO:0000313" key="10">
    <source>
        <dbReference type="Proteomes" id="UP001589783"/>
    </source>
</evidence>
<keyword evidence="5 7" id="KW-1133">Transmembrane helix</keyword>
<dbReference type="InterPro" id="IPR032818">
    <property type="entry name" value="DedA-like"/>
</dbReference>
<feature type="domain" description="VTT" evidence="8">
    <location>
        <begin position="34"/>
        <end position="159"/>
    </location>
</feature>
<keyword evidence="10" id="KW-1185">Reference proteome</keyword>
<name>A0ABV6HB33_9ACTN</name>
<feature type="transmembrane region" description="Helical" evidence="7">
    <location>
        <begin position="167"/>
        <end position="191"/>
    </location>
</feature>
<gene>
    <name evidence="9" type="ORF">ACFFJD_14620</name>
</gene>
<dbReference type="Pfam" id="PF09335">
    <property type="entry name" value="VTT_dom"/>
    <property type="match status" value="1"/>
</dbReference>
<protein>
    <submittedName>
        <fullName evidence="9">DedA family protein</fullName>
    </submittedName>
</protein>
<comment type="subcellular location">
    <subcellularLocation>
        <location evidence="1 7">Cell membrane</location>
        <topology evidence="1 7">Multi-pass membrane protein</topology>
    </subcellularLocation>
</comment>
<evidence type="ECO:0000259" key="8">
    <source>
        <dbReference type="Pfam" id="PF09335"/>
    </source>
</evidence>
<organism evidence="9 10">
    <name type="scientific">Gordonia phosphorivorans</name>
    <dbReference type="NCBI Taxonomy" id="1056982"/>
    <lineage>
        <taxon>Bacteria</taxon>
        <taxon>Bacillati</taxon>
        <taxon>Actinomycetota</taxon>
        <taxon>Actinomycetes</taxon>
        <taxon>Mycobacteriales</taxon>
        <taxon>Gordoniaceae</taxon>
        <taxon>Gordonia</taxon>
    </lineage>
</organism>
<sequence length="220" mass="23747">MTSVVDMAPPWAVYLVVLCVVYLETSVLILGLILPSEAVLIAAGVAAAIGQPNIYIVIACACLAALCGDMTGYALGHFSGPRIQHSWAGRKFGDAQWERAEERVRNNSYVTVPVGRWIGYVRTLVPIAAGMSEVPAHRYALATFLGGTTWATTVLLLSYLLGATAGVQLMGVMVIGLIGTAAVLVLVRWLVHRIKLRRAASPRRLVDLGGPRRRQPNIRF</sequence>
<dbReference type="PANTHER" id="PTHR30353:SF0">
    <property type="entry name" value="TRANSMEMBRANE PROTEIN"/>
    <property type="match status" value="1"/>
</dbReference>
<dbReference type="RefSeq" id="WP_382365427.1">
    <property type="nucleotide sequence ID" value="NZ_JBHLWV010000027.1"/>
</dbReference>
<comment type="similarity">
    <text evidence="2 7">Belongs to the DedA family.</text>
</comment>
<evidence type="ECO:0000256" key="7">
    <source>
        <dbReference type="RuleBase" id="RU367016"/>
    </source>
</evidence>
<evidence type="ECO:0000256" key="2">
    <source>
        <dbReference type="ARBA" id="ARBA00010792"/>
    </source>
</evidence>
<evidence type="ECO:0000256" key="6">
    <source>
        <dbReference type="ARBA" id="ARBA00023136"/>
    </source>
</evidence>
<evidence type="ECO:0000256" key="3">
    <source>
        <dbReference type="ARBA" id="ARBA00022475"/>
    </source>
</evidence>
<comment type="caution">
    <text evidence="9">The sequence shown here is derived from an EMBL/GenBank/DDBJ whole genome shotgun (WGS) entry which is preliminary data.</text>
</comment>
<keyword evidence="3 7" id="KW-1003">Cell membrane</keyword>
<keyword evidence="4 7" id="KW-0812">Transmembrane</keyword>
<dbReference type="EMBL" id="JBHLWV010000027">
    <property type="protein sequence ID" value="MFC0316084.1"/>
    <property type="molecule type" value="Genomic_DNA"/>
</dbReference>
<keyword evidence="6 7" id="KW-0472">Membrane</keyword>
<dbReference type="Proteomes" id="UP001589783">
    <property type="component" value="Unassembled WGS sequence"/>
</dbReference>
<proteinExistence type="inferred from homology"/>
<evidence type="ECO:0000256" key="1">
    <source>
        <dbReference type="ARBA" id="ARBA00004651"/>
    </source>
</evidence>
<accession>A0ABV6HB33</accession>
<reference evidence="9 10" key="1">
    <citation type="submission" date="2024-09" db="EMBL/GenBank/DDBJ databases">
        <authorList>
            <person name="Sun Q."/>
            <person name="Mori K."/>
        </authorList>
    </citation>
    <scope>NUCLEOTIDE SEQUENCE [LARGE SCALE GENOMIC DNA]</scope>
    <source>
        <strain evidence="9 10">CCM 7957</strain>
    </source>
</reference>
<evidence type="ECO:0000256" key="5">
    <source>
        <dbReference type="ARBA" id="ARBA00022989"/>
    </source>
</evidence>
<evidence type="ECO:0000313" key="9">
    <source>
        <dbReference type="EMBL" id="MFC0316084.1"/>
    </source>
</evidence>
<dbReference type="PANTHER" id="PTHR30353">
    <property type="entry name" value="INNER MEMBRANE PROTEIN DEDA-RELATED"/>
    <property type="match status" value="1"/>
</dbReference>